<protein>
    <submittedName>
        <fullName evidence="1">Uncharacterized protein</fullName>
    </submittedName>
</protein>
<sequence>MPYIMGVHYIAHKQALATKDGFITHPHVYSFVKKIAIKVYSWLGKFSKRHDELWKIMSEYDMLDVKALQIHSVRWLSRGQVMERLVNMMPAILQQWEQSEKKWYKKALRCEPIPIDIKRKNAKELSDSEDDDDGIDLNALPCDNAKYNGSIDECISMAKVYVTNILDSLNKHFEDISVYNAFKVFSPSS</sequence>
<evidence type="ECO:0000313" key="2">
    <source>
        <dbReference type="Proteomes" id="UP000825935"/>
    </source>
</evidence>
<dbReference type="Proteomes" id="UP000825935">
    <property type="component" value="Chromosome 4"/>
</dbReference>
<reference evidence="1" key="1">
    <citation type="submission" date="2021-08" db="EMBL/GenBank/DDBJ databases">
        <title>WGS assembly of Ceratopteris richardii.</title>
        <authorList>
            <person name="Marchant D.B."/>
            <person name="Chen G."/>
            <person name="Jenkins J."/>
            <person name="Shu S."/>
            <person name="Leebens-Mack J."/>
            <person name="Grimwood J."/>
            <person name="Schmutz J."/>
            <person name="Soltis P."/>
            <person name="Soltis D."/>
            <person name="Chen Z.-H."/>
        </authorList>
    </citation>
    <scope>NUCLEOTIDE SEQUENCE</scope>
    <source>
        <strain evidence="1">Whitten #5841</strain>
        <tissue evidence="1">Leaf</tissue>
    </source>
</reference>
<accession>A0A8T2V023</accession>
<dbReference type="OrthoDB" id="1930918at2759"/>
<dbReference type="AlphaFoldDB" id="A0A8T2V023"/>
<name>A0A8T2V023_CERRI</name>
<feature type="non-terminal residue" evidence="1">
    <location>
        <position position="189"/>
    </location>
</feature>
<comment type="caution">
    <text evidence="1">The sequence shown here is derived from an EMBL/GenBank/DDBJ whole genome shotgun (WGS) entry which is preliminary data.</text>
</comment>
<gene>
    <name evidence="1" type="ORF">KP509_04G046800</name>
</gene>
<organism evidence="1 2">
    <name type="scientific">Ceratopteris richardii</name>
    <name type="common">Triangle waterfern</name>
    <dbReference type="NCBI Taxonomy" id="49495"/>
    <lineage>
        <taxon>Eukaryota</taxon>
        <taxon>Viridiplantae</taxon>
        <taxon>Streptophyta</taxon>
        <taxon>Embryophyta</taxon>
        <taxon>Tracheophyta</taxon>
        <taxon>Polypodiopsida</taxon>
        <taxon>Polypodiidae</taxon>
        <taxon>Polypodiales</taxon>
        <taxon>Pteridineae</taxon>
        <taxon>Pteridaceae</taxon>
        <taxon>Parkerioideae</taxon>
        <taxon>Ceratopteris</taxon>
    </lineage>
</organism>
<proteinExistence type="predicted"/>
<evidence type="ECO:0000313" key="1">
    <source>
        <dbReference type="EMBL" id="KAH7439135.1"/>
    </source>
</evidence>
<dbReference type="EMBL" id="CM035409">
    <property type="protein sequence ID" value="KAH7439135.1"/>
    <property type="molecule type" value="Genomic_DNA"/>
</dbReference>
<keyword evidence="2" id="KW-1185">Reference proteome</keyword>